<accession>A0A1M5N152</accession>
<dbReference type="GO" id="GO:0016747">
    <property type="term" value="F:acyltransferase activity, transferring groups other than amino-acyl groups"/>
    <property type="evidence" value="ECO:0007669"/>
    <property type="project" value="InterPro"/>
</dbReference>
<dbReference type="Proteomes" id="UP000184211">
    <property type="component" value="Unassembled WGS sequence"/>
</dbReference>
<dbReference type="OrthoDB" id="5295305at2"/>
<protein>
    <submittedName>
        <fullName evidence="2">Protein N-acetyltransferase, RimJ/RimL family</fullName>
    </submittedName>
</protein>
<name>A0A1M5N152_9RHOB</name>
<keyword evidence="2" id="KW-0808">Transferase</keyword>
<evidence type="ECO:0000313" key="3">
    <source>
        <dbReference type="Proteomes" id="UP000184211"/>
    </source>
</evidence>
<dbReference type="STRING" id="870908.SAMN04488044_1392"/>
<dbReference type="Gene3D" id="3.40.630.30">
    <property type="match status" value="1"/>
</dbReference>
<dbReference type="PANTHER" id="PTHR43610">
    <property type="entry name" value="BLL6696 PROTEIN"/>
    <property type="match status" value="1"/>
</dbReference>
<evidence type="ECO:0000259" key="1">
    <source>
        <dbReference type="Pfam" id="PF13302"/>
    </source>
</evidence>
<dbReference type="InterPro" id="IPR000182">
    <property type="entry name" value="GNAT_dom"/>
</dbReference>
<proteinExistence type="predicted"/>
<evidence type="ECO:0000313" key="2">
    <source>
        <dbReference type="EMBL" id="SHG83217.1"/>
    </source>
</evidence>
<dbReference type="AlphaFoldDB" id="A0A1M5N152"/>
<dbReference type="SUPFAM" id="SSF55729">
    <property type="entry name" value="Acyl-CoA N-acyltransferases (Nat)"/>
    <property type="match status" value="1"/>
</dbReference>
<organism evidence="2 3">
    <name type="scientific">Cognatishimia maritima</name>
    <dbReference type="NCBI Taxonomy" id="870908"/>
    <lineage>
        <taxon>Bacteria</taxon>
        <taxon>Pseudomonadati</taxon>
        <taxon>Pseudomonadota</taxon>
        <taxon>Alphaproteobacteria</taxon>
        <taxon>Rhodobacterales</taxon>
        <taxon>Paracoccaceae</taxon>
        <taxon>Cognatishimia</taxon>
    </lineage>
</organism>
<sequence>MWPSPRKLCGTRLSLLPLSHGHAAQLAQATLAEPHLPEGCRLPVRHDMQGEISYLLERQADGKALTYVVQASTAQLLGWTGFSAIDRAHKKLEVGNTWLATKDDGLFTEMMVMLLTYGFDIAKANTIQFRAHADNAAHRSRLTALGAQLDGILRGDQIDRTGAPQDISIYSLLRTEWAKTNAQLLAQLQ</sequence>
<dbReference type="Pfam" id="PF13302">
    <property type="entry name" value="Acetyltransf_3"/>
    <property type="match status" value="1"/>
</dbReference>
<dbReference type="RefSeq" id="WP_072791978.1">
    <property type="nucleotide sequence ID" value="NZ_FQWM01000002.1"/>
</dbReference>
<keyword evidence="3" id="KW-1185">Reference proteome</keyword>
<reference evidence="3" key="1">
    <citation type="submission" date="2016-11" db="EMBL/GenBank/DDBJ databases">
        <authorList>
            <person name="Varghese N."/>
            <person name="Submissions S."/>
        </authorList>
    </citation>
    <scope>NUCLEOTIDE SEQUENCE [LARGE SCALE GENOMIC DNA]</scope>
    <source>
        <strain evidence="3">DSM 28223</strain>
    </source>
</reference>
<dbReference type="InterPro" id="IPR016181">
    <property type="entry name" value="Acyl_CoA_acyltransferase"/>
</dbReference>
<feature type="domain" description="N-acetyltransferase" evidence="1">
    <location>
        <begin position="12"/>
        <end position="147"/>
    </location>
</feature>
<gene>
    <name evidence="2" type="ORF">SAMN04488044_1392</name>
</gene>
<dbReference type="PANTHER" id="PTHR43610:SF1">
    <property type="entry name" value="N-ACETYLTRANSFERASE DOMAIN-CONTAINING PROTEIN"/>
    <property type="match status" value="1"/>
</dbReference>
<dbReference type="EMBL" id="FQWM01000002">
    <property type="protein sequence ID" value="SHG83217.1"/>
    <property type="molecule type" value="Genomic_DNA"/>
</dbReference>